<sequence>MTRGIAFGFLFAICISFLCAFVQLAHAGSLGSTAVAELPGTDPDADARFRGRYQPGHSYWKPQYLESMRRLRSRWWRIAPVYFYGRTCGPNQPRRRQIIMRIGHFDIDTLLADEKSQLSFLMYLRWQVEAYWRRIVPEYRLEPPPVFVVDFEGLGWRKAISNMFKINSLIRQVNAAFNSITGFGGRSRLPLGSGPADSALHAFSAAAADDAADEDAFRLPREAEDFPPIDAIQKIAAAAAGTATTTVPPVARTSPNTGEEGIERQVTVTVEEIDYEDNTPPSPPIKAPIKGEAAADSEDDRSTAAGSDTESDK</sequence>
<organism evidence="3 4">
    <name type="scientific">Eimeria maxima</name>
    <name type="common">Coccidian parasite</name>
    <dbReference type="NCBI Taxonomy" id="5804"/>
    <lineage>
        <taxon>Eukaryota</taxon>
        <taxon>Sar</taxon>
        <taxon>Alveolata</taxon>
        <taxon>Apicomplexa</taxon>
        <taxon>Conoidasida</taxon>
        <taxon>Coccidia</taxon>
        <taxon>Eucoccidiorida</taxon>
        <taxon>Eimeriorina</taxon>
        <taxon>Eimeriidae</taxon>
        <taxon>Eimeria</taxon>
    </lineage>
</organism>
<feature type="signal peptide" evidence="2">
    <location>
        <begin position="1"/>
        <end position="27"/>
    </location>
</feature>
<dbReference type="Proteomes" id="UP000030763">
    <property type="component" value="Unassembled WGS sequence"/>
</dbReference>
<dbReference type="GeneID" id="25334756"/>
<feature type="compositionally biased region" description="Polar residues" evidence="1">
    <location>
        <begin position="304"/>
        <end position="313"/>
    </location>
</feature>
<dbReference type="OrthoDB" id="348096at2759"/>
<reference evidence="3" key="1">
    <citation type="submission" date="2013-10" db="EMBL/GenBank/DDBJ databases">
        <title>Genomic analysis of the causative agents of coccidiosis in chickens.</title>
        <authorList>
            <person name="Reid A.J."/>
            <person name="Blake D."/>
            <person name="Billington K."/>
            <person name="Browne H."/>
            <person name="Dunn M."/>
            <person name="Hung S."/>
            <person name="Kawahara F."/>
            <person name="Miranda-Saavedra D."/>
            <person name="Mourier T."/>
            <person name="Nagra H."/>
            <person name="Otto T.D."/>
            <person name="Rawlings N."/>
            <person name="Sanchez A."/>
            <person name="Sanders M."/>
            <person name="Subramaniam C."/>
            <person name="Tay Y."/>
            <person name="Dear P."/>
            <person name="Doerig C."/>
            <person name="Gruber A."/>
            <person name="Parkinson J."/>
            <person name="Shirley M."/>
            <person name="Wan K.L."/>
            <person name="Berriman M."/>
            <person name="Tomley F."/>
            <person name="Pain A."/>
        </authorList>
    </citation>
    <scope>NUCLEOTIDE SEQUENCE [LARGE SCALE GENOMIC DNA]</scope>
    <source>
        <strain evidence="3">Weybridge</strain>
    </source>
</reference>
<proteinExistence type="predicted"/>
<keyword evidence="4" id="KW-1185">Reference proteome</keyword>
<evidence type="ECO:0008006" key="5">
    <source>
        <dbReference type="Google" id="ProtNLM"/>
    </source>
</evidence>
<evidence type="ECO:0000313" key="4">
    <source>
        <dbReference type="Proteomes" id="UP000030763"/>
    </source>
</evidence>
<protein>
    <recommendedName>
        <fullName evidence="5">CRAL-TRIO domain-containing protein</fullName>
    </recommendedName>
</protein>
<dbReference type="AlphaFoldDB" id="U6LZC1"/>
<dbReference type="EMBL" id="HG719257">
    <property type="protein sequence ID" value="CDJ57322.1"/>
    <property type="molecule type" value="Genomic_DNA"/>
</dbReference>
<feature type="region of interest" description="Disordered" evidence="1">
    <location>
        <begin position="273"/>
        <end position="313"/>
    </location>
</feature>
<dbReference type="RefSeq" id="XP_013333972.1">
    <property type="nucleotide sequence ID" value="XM_013478518.1"/>
</dbReference>
<evidence type="ECO:0000256" key="1">
    <source>
        <dbReference type="SAM" id="MobiDB-lite"/>
    </source>
</evidence>
<name>U6LZC1_EIMMA</name>
<reference evidence="3" key="2">
    <citation type="submission" date="2013-10" db="EMBL/GenBank/DDBJ databases">
        <authorList>
            <person name="Aslett M."/>
        </authorList>
    </citation>
    <scope>NUCLEOTIDE SEQUENCE [LARGE SCALE GENOMIC DNA]</scope>
    <source>
        <strain evidence="3">Weybridge</strain>
    </source>
</reference>
<evidence type="ECO:0000313" key="3">
    <source>
        <dbReference type="EMBL" id="CDJ57322.1"/>
    </source>
</evidence>
<evidence type="ECO:0000256" key="2">
    <source>
        <dbReference type="SAM" id="SignalP"/>
    </source>
</evidence>
<accession>U6LZC1</accession>
<dbReference type="VEuPathDB" id="ToxoDB:EMWEY_00007700"/>
<feature type="chain" id="PRO_5004674326" description="CRAL-TRIO domain-containing protein" evidence="2">
    <location>
        <begin position="28"/>
        <end position="313"/>
    </location>
</feature>
<gene>
    <name evidence="3" type="ORF">EMWEY_00007700</name>
</gene>
<dbReference type="OMA" id="FYGRTCG"/>
<keyword evidence="2" id="KW-0732">Signal</keyword>